<proteinExistence type="predicted"/>
<accession>A0A1H5UCN1</accession>
<dbReference type="EMBL" id="FNUX01000007">
    <property type="protein sequence ID" value="SEF72833.1"/>
    <property type="molecule type" value="Genomic_DNA"/>
</dbReference>
<gene>
    <name evidence="1" type="ORF">SAMN05216334_10791</name>
</gene>
<name>A0A1H5UCN1_9PROT</name>
<evidence type="ECO:0000313" key="1">
    <source>
        <dbReference type="EMBL" id="SEF72833.1"/>
    </source>
</evidence>
<reference evidence="1 2" key="1">
    <citation type="submission" date="2016-10" db="EMBL/GenBank/DDBJ databases">
        <authorList>
            <person name="de Groot N.N."/>
        </authorList>
    </citation>
    <scope>NUCLEOTIDE SEQUENCE [LARGE SCALE GENOMIC DNA]</scope>
    <source>
        <strain evidence="1 2">Nm13</strain>
    </source>
</reference>
<evidence type="ECO:0000313" key="2">
    <source>
        <dbReference type="Proteomes" id="UP000236753"/>
    </source>
</evidence>
<dbReference type="AlphaFoldDB" id="A0A1H5UCN1"/>
<dbReference type="Proteomes" id="UP000236753">
    <property type="component" value="Unassembled WGS sequence"/>
</dbReference>
<protein>
    <submittedName>
        <fullName evidence="1">Uncharacterized protein</fullName>
    </submittedName>
</protein>
<sequence length="71" mass="8455">MELPRTQYSQKSREQSVKFFKESGLTVVEAEKRLSWSLLPWNGWIGSTIAGYWSRSEIFHQWNLKWHIIGN</sequence>
<organism evidence="1 2">
    <name type="scientific">Nitrosomonas ureae</name>
    <dbReference type="NCBI Taxonomy" id="44577"/>
    <lineage>
        <taxon>Bacteria</taxon>
        <taxon>Pseudomonadati</taxon>
        <taxon>Pseudomonadota</taxon>
        <taxon>Betaproteobacteria</taxon>
        <taxon>Nitrosomonadales</taxon>
        <taxon>Nitrosomonadaceae</taxon>
        <taxon>Nitrosomonas</taxon>
    </lineage>
</organism>